<feature type="chain" id="PRO_5047265597" description="DUF4177 domain-containing protein" evidence="1">
    <location>
        <begin position="23"/>
        <end position="97"/>
    </location>
</feature>
<comment type="caution">
    <text evidence="2">The sequence shown here is derived from an EMBL/GenBank/DDBJ whole genome shotgun (WGS) entry which is preliminary data.</text>
</comment>
<sequence length="97" mass="10607">MKMRHVLVLSAVLAMAAPVAQAACYADYKAKRDNPLRLHYGVIELPDRACSGQQAAAQAISGRIARDGWTLLNVLSIFGPDGLTERRASAGQFYLRY</sequence>
<keyword evidence="3" id="KW-1185">Reference proteome</keyword>
<gene>
    <name evidence="2" type="ORF">ACFQXB_01605</name>
</gene>
<dbReference type="EMBL" id="JBHTFQ010000001">
    <property type="protein sequence ID" value="MFC7702886.1"/>
    <property type="molecule type" value="Genomic_DNA"/>
</dbReference>
<name>A0ABW2UFX1_9RHOB</name>
<reference evidence="3" key="1">
    <citation type="journal article" date="2019" name="Int. J. Syst. Evol. Microbiol.">
        <title>The Global Catalogue of Microorganisms (GCM) 10K type strain sequencing project: providing services to taxonomists for standard genome sequencing and annotation.</title>
        <authorList>
            <consortium name="The Broad Institute Genomics Platform"/>
            <consortium name="The Broad Institute Genome Sequencing Center for Infectious Disease"/>
            <person name="Wu L."/>
            <person name="Ma J."/>
        </authorList>
    </citation>
    <scope>NUCLEOTIDE SEQUENCE [LARGE SCALE GENOMIC DNA]</scope>
    <source>
        <strain evidence="3">CGMCC 1.12750</strain>
    </source>
</reference>
<proteinExistence type="predicted"/>
<dbReference type="RefSeq" id="WP_377398081.1">
    <property type="nucleotide sequence ID" value="NZ_JBHTFQ010000001.1"/>
</dbReference>
<protein>
    <recommendedName>
        <fullName evidence="4">DUF4177 domain-containing protein</fullName>
    </recommendedName>
</protein>
<organism evidence="2 3">
    <name type="scientific">Plastorhodobacter daqingensis</name>
    <dbReference type="NCBI Taxonomy" id="1387281"/>
    <lineage>
        <taxon>Bacteria</taxon>
        <taxon>Pseudomonadati</taxon>
        <taxon>Pseudomonadota</taxon>
        <taxon>Alphaproteobacteria</taxon>
        <taxon>Rhodobacterales</taxon>
        <taxon>Paracoccaceae</taxon>
        <taxon>Plastorhodobacter</taxon>
    </lineage>
</organism>
<evidence type="ECO:0008006" key="4">
    <source>
        <dbReference type="Google" id="ProtNLM"/>
    </source>
</evidence>
<accession>A0ABW2UFX1</accession>
<evidence type="ECO:0000256" key="1">
    <source>
        <dbReference type="SAM" id="SignalP"/>
    </source>
</evidence>
<keyword evidence="1" id="KW-0732">Signal</keyword>
<evidence type="ECO:0000313" key="2">
    <source>
        <dbReference type="EMBL" id="MFC7702886.1"/>
    </source>
</evidence>
<feature type="signal peptide" evidence="1">
    <location>
        <begin position="1"/>
        <end position="22"/>
    </location>
</feature>
<evidence type="ECO:0000313" key="3">
    <source>
        <dbReference type="Proteomes" id="UP001596516"/>
    </source>
</evidence>
<dbReference type="Proteomes" id="UP001596516">
    <property type="component" value="Unassembled WGS sequence"/>
</dbReference>